<dbReference type="Pfam" id="PF02518">
    <property type="entry name" value="HATPase_c"/>
    <property type="match status" value="1"/>
</dbReference>
<accession>A0ABU2MG41</accession>
<dbReference type="GO" id="GO:0016301">
    <property type="term" value="F:kinase activity"/>
    <property type="evidence" value="ECO:0007669"/>
    <property type="project" value="UniProtKB-KW"/>
</dbReference>
<keyword evidence="8" id="KW-0902">Two-component regulatory system</keyword>
<keyword evidence="4" id="KW-0808">Transferase</keyword>
<dbReference type="PANTHER" id="PTHR24421:SF10">
    <property type="entry name" value="NITRATE_NITRITE SENSOR PROTEIN NARQ"/>
    <property type="match status" value="1"/>
</dbReference>
<evidence type="ECO:0000313" key="13">
    <source>
        <dbReference type="Proteomes" id="UP001183390"/>
    </source>
</evidence>
<evidence type="ECO:0000313" key="12">
    <source>
        <dbReference type="EMBL" id="MDT0331558.1"/>
    </source>
</evidence>
<keyword evidence="13" id="KW-1185">Reference proteome</keyword>
<evidence type="ECO:0000256" key="2">
    <source>
        <dbReference type="ARBA" id="ARBA00012438"/>
    </source>
</evidence>
<dbReference type="Gene3D" id="1.20.5.1930">
    <property type="match status" value="1"/>
</dbReference>
<evidence type="ECO:0000256" key="6">
    <source>
        <dbReference type="ARBA" id="ARBA00022777"/>
    </source>
</evidence>
<feature type="domain" description="Signal transduction histidine kinase subgroup 3 dimerisation and phosphoacceptor" evidence="11">
    <location>
        <begin position="223"/>
        <end position="290"/>
    </location>
</feature>
<dbReference type="InterPro" id="IPR011712">
    <property type="entry name" value="Sig_transdc_His_kin_sub3_dim/P"/>
</dbReference>
<dbReference type="InterPro" id="IPR036890">
    <property type="entry name" value="HATPase_C_sf"/>
</dbReference>
<keyword evidence="3" id="KW-0597">Phosphoprotein</keyword>
<dbReference type="CDD" id="cd16917">
    <property type="entry name" value="HATPase_UhpB-NarQ-NarX-like"/>
    <property type="match status" value="1"/>
</dbReference>
<evidence type="ECO:0000256" key="5">
    <source>
        <dbReference type="ARBA" id="ARBA00022741"/>
    </source>
</evidence>
<feature type="transmembrane region" description="Helical" evidence="9">
    <location>
        <begin position="44"/>
        <end position="63"/>
    </location>
</feature>
<keyword evidence="9" id="KW-0812">Transmembrane</keyword>
<feature type="transmembrane region" description="Helical" evidence="9">
    <location>
        <begin position="12"/>
        <end position="32"/>
    </location>
</feature>
<dbReference type="Gene3D" id="3.30.565.10">
    <property type="entry name" value="Histidine kinase-like ATPase, C-terminal domain"/>
    <property type="match status" value="1"/>
</dbReference>
<evidence type="ECO:0000256" key="4">
    <source>
        <dbReference type="ARBA" id="ARBA00022679"/>
    </source>
</evidence>
<evidence type="ECO:0000259" key="11">
    <source>
        <dbReference type="Pfam" id="PF07730"/>
    </source>
</evidence>
<dbReference type="InterPro" id="IPR050482">
    <property type="entry name" value="Sensor_HK_TwoCompSys"/>
</dbReference>
<dbReference type="Proteomes" id="UP001183390">
    <property type="component" value="Unassembled WGS sequence"/>
</dbReference>
<sequence length="420" mass="45009">MTSFALAPLQLVPAFMMIIAASWVGLVIARPWSPSPAAESPLDFLVEAVLLLVVLPACATLLARATCRVQRHRLGAVFGLVEAGAPDPLAPEGRWSRLARFVFGRDAWSMVVYSTAAGLHGLLFGGLVVIMVVCGGAFAVGALVGIVFILVQGQPDDLSSPLVQVLVGPLIAVVGVRLAPYVVATEVLVHRVLLFDAPEMRIRRRLSHVQDSRLRMVDAAEAERRRIERDLHDGAQQRLLALTMTLTRARARVGTDPDTALDLITEAQRESREVMDELRQVARGLHPRVLTDHGLPAALPVAAGRSPVPVRVEVDLPERPSPRAEGVAYYVVCEALTNVTKHADAARATVAVHRLVRPTRHGGDLLRVTVTDDGSGGADPESGTGLYGLWDRVDAVDGTLTVHSPQGAGTVLTADIPWEA</sequence>
<evidence type="ECO:0000259" key="10">
    <source>
        <dbReference type="Pfam" id="PF02518"/>
    </source>
</evidence>
<evidence type="ECO:0000256" key="1">
    <source>
        <dbReference type="ARBA" id="ARBA00000085"/>
    </source>
</evidence>
<dbReference type="EC" id="2.7.13.3" evidence="2"/>
<dbReference type="PANTHER" id="PTHR24421">
    <property type="entry name" value="NITRATE/NITRITE SENSOR PROTEIN NARX-RELATED"/>
    <property type="match status" value="1"/>
</dbReference>
<feature type="domain" description="Histidine kinase/HSP90-like ATPase" evidence="10">
    <location>
        <begin position="329"/>
        <end position="418"/>
    </location>
</feature>
<feature type="transmembrane region" description="Helical" evidence="9">
    <location>
        <begin position="170"/>
        <end position="194"/>
    </location>
</feature>
<dbReference type="InterPro" id="IPR003594">
    <property type="entry name" value="HATPase_dom"/>
</dbReference>
<organism evidence="12 13">
    <name type="scientific">Nocardiopsis lambiniae</name>
    <dbReference type="NCBI Taxonomy" id="3075539"/>
    <lineage>
        <taxon>Bacteria</taxon>
        <taxon>Bacillati</taxon>
        <taxon>Actinomycetota</taxon>
        <taxon>Actinomycetes</taxon>
        <taxon>Streptosporangiales</taxon>
        <taxon>Nocardiopsidaceae</taxon>
        <taxon>Nocardiopsis</taxon>
    </lineage>
</organism>
<proteinExistence type="predicted"/>
<dbReference type="SUPFAM" id="SSF55874">
    <property type="entry name" value="ATPase domain of HSP90 chaperone/DNA topoisomerase II/histidine kinase"/>
    <property type="match status" value="1"/>
</dbReference>
<feature type="transmembrane region" description="Helical" evidence="9">
    <location>
        <begin position="122"/>
        <end position="150"/>
    </location>
</feature>
<reference evidence="13" key="1">
    <citation type="submission" date="2023-07" db="EMBL/GenBank/DDBJ databases">
        <title>30 novel species of actinomycetes from the DSMZ collection.</title>
        <authorList>
            <person name="Nouioui I."/>
        </authorList>
    </citation>
    <scope>NUCLEOTIDE SEQUENCE [LARGE SCALE GENOMIC DNA]</scope>
    <source>
        <strain evidence="13">DSM 44743</strain>
    </source>
</reference>
<keyword evidence="6 12" id="KW-0418">Kinase</keyword>
<evidence type="ECO:0000256" key="9">
    <source>
        <dbReference type="SAM" id="Phobius"/>
    </source>
</evidence>
<dbReference type="Pfam" id="PF07730">
    <property type="entry name" value="HisKA_3"/>
    <property type="match status" value="1"/>
</dbReference>
<evidence type="ECO:0000256" key="8">
    <source>
        <dbReference type="ARBA" id="ARBA00023012"/>
    </source>
</evidence>
<name>A0ABU2MG41_9ACTN</name>
<keyword evidence="7" id="KW-0067">ATP-binding</keyword>
<dbReference type="EMBL" id="JAVREP010000024">
    <property type="protein sequence ID" value="MDT0331558.1"/>
    <property type="molecule type" value="Genomic_DNA"/>
</dbReference>
<gene>
    <name evidence="12" type="ORF">RM479_24380</name>
</gene>
<evidence type="ECO:0000256" key="3">
    <source>
        <dbReference type="ARBA" id="ARBA00022553"/>
    </source>
</evidence>
<comment type="catalytic activity">
    <reaction evidence="1">
        <text>ATP + protein L-histidine = ADP + protein N-phospho-L-histidine.</text>
        <dbReference type="EC" id="2.7.13.3"/>
    </reaction>
</comment>
<comment type="caution">
    <text evidence="12">The sequence shown here is derived from an EMBL/GenBank/DDBJ whole genome shotgun (WGS) entry which is preliminary data.</text>
</comment>
<keyword evidence="9" id="KW-0472">Membrane</keyword>
<keyword evidence="9" id="KW-1133">Transmembrane helix</keyword>
<keyword evidence="5" id="KW-0547">Nucleotide-binding</keyword>
<protein>
    <recommendedName>
        <fullName evidence="2">histidine kinase</fullName>
        <ecNumber evidence="2">2.7.13.3</ecNumber>
    </recommendedName>
</protein>
<evidence type="ECO:0000256" key="7">
    <source>
        <dbReference type="ARBA" id="ARBA00022840"/>
    </source>
</evidence>